<dbReference type="NCBIfam" id="TIGR02138">
    <property type="entry name" value="phosphate_pstC"/>
    <property type="match status" value="1"/>
</dbReference>
<dbReference type="RefSeq" id="WP_089073486.1">
    <property type="nucleotide sequence ID" value="NZ_CBCSAM010000001.1"/>
</dbReference>
<evidence type="ECO:0000256" key="9">
    <source>
        <dbReference type="RuleBase" id="RU363032"/>
    </source>
</evidence>
<evidence type="ECO:0000313" key="13">
    <source>
        <dbReference type="Proteomes" id="UP000242175"/>
    </source>
</evidence>
<dbReference type="Gene3D" id="1.10.3720.10">
    <property type="entry name" value="MetI-like"/>
    <property type="match status" value="1"/>
</dbReference>
<evidence type="ECO:0000256" key="5">
    <source>
        <dbReference type="ARBA" id="ARBA00022592"/>
    </source>
</evidence>
<dbReference type="SUPFAM" id="SSF161098">
    <property type="entry name" value="MetI-like"/>
    <property type="match status" value="1"/>
</dbReference>
<protein>
    <recommendedName>
        <fullName evidence="10">Phosphate transport system permease protein</fullName>
    </recommendedName>
</protein>
<proteinExistence type="inferred from homology"/>
<keyword evidence="5 10" id="KW-0592">Phosphate transport</keyword>
<sequence>MSTYSISKKDARIRKGSGTSYFYSLTKTLSFVSLILLIAIVISIYLNSKNILSWDFIISTDWNPPAKQFGALTAIAGTLISAVIAIVFAVPLSILCAFFCSELAPRKLAILLRGLIDMLAGIPSIIFGFWGLIVFVPFMRDYICPFVNNVLGSIPLIGSFFQGPPIGIGMLTAGLVLAIMIIPIMTAMIIELLNSVPMQLKEAAFGLGSTRYEVASKVLFPYIKSGVLGSSMLGLGRALGETMAVTFVIGNAHVLPTQILMPATTIASSIANEFAEATSAVHANALMATGFLLFVITIAVILLSRFILAKYSEDH</sequence>
<dbReference type="PROSITE" id="PS50928">
    <property type="entry name" value="ABC_TM1"/>
    <property type="match status" value="1"/>
</dbReference>
<gene>
    <name evidence="12" type="primary">pstC</name>
    <name evidence="12" type="ORF">CF386_05940</name>
</gene>
<dbReference type="PANTHER" id="PTHR30425">
    <property type="entry name" value="PHOSPHATE TRANSPORT SYSTEM PERMEASE PROTEIN PST"/>
    <property type="match status" value="1"/>
</dbReference>
<dbReference type="PANTHER" id="PTHR30425:SF1">
    <property type="entry name" value="PHOSPHATE TRANSPORT SYSTEM PERMEASE PROTEIN PSTC"/>
    <property type="match status" value="1"/>
</dbReference>
<dbReference type="Proteomes" id="UP000242175">
    <property type="component" value="Chromosome large"/>
</dbReference>
<evidence type="ECO:0000256" key="10">
    <source>
        <dbReference type="RuleBase" id="RU363054"/>
    </source>
</evidence>
<feature type="transmembrane region" description="Helical" evidence="9">
    <location>
        <begin position="69"/>
        <end position="98"/>
    </location>
</feature>
<dbReference type="GO" id="GO:0005315">
    <property type="term" value="F:phosphate transmembrane transporter activity"/>
    <property type="evidence" value="ECO:0007669"/>
    <property type="project" value="InterPro"/>
</dbReference>
<evidence type="ECO:0000256" key="6">
    <source>
        <dbReference type="ARBA" id="ARBA00022692"/>
    </source>
</evidence>
<keyword evidence="13" id="KW-1185">Reference proteome</keyword>
<comment type="subcellular location">
    <subcellularLocation>
        <location evidence="10">Cell inner membrane</location>
        <topology evidence="10">Multi-pass membrane protein</topology>
    </subcellularLocation>
    <subcellularLocation>
        <location evidence="1 9">Cell membrane</location>
        <topology evidence="1 9">Multi-pass membrane protein</topology>
    </subcellularLocation>
</comment>
<feature type="transmembrane region" description="Helical" evidence="9">
    <location>
        <begin position="168"/>
        <end position="190"/>
    </location>
</feature>
<dbReference type="OrthoDB" id="9785113at2"/>
<feature type="transmembrane region" description="Helical" evidence="9">
    <location>
        <begin position="110"/>
        <end position="136"/>
    </location>
</feature>
<dbReference type="KEGG" id="pmai:CF386_05940"/>
<evidence type="ECO:0000256" key="3">
    <source>
        <dbReference type="ARBA" id="ARBA00022448"/>
    </source>
</evidence>
<evidence type="ECO:0000256" key="4">
    <source>
        <dbReference type="ARBA" id="ARBA00022475"/>
    </source>
</evidence>
<feature type="transmembrane region" description="Helical" evidence="9">
    <location>
        <begin position="21"/>
        <end position="46"/>
    </location>
</feature>
<dbReference type="GO" id="GO:0005886">
    <property type="term" value="C:plasma membrane"/>
    <property type="evidence" value="ECO:0007669"/>
    <property type="project" value="UniProtKB-SubCell"/>
</dbReference>
<evidence type="ECO:0000256" key="7">
    <source>
        <dbReference type="ARBA" id="ARBA00022989"/>
    </source>
</evidence>
<organism evidence="12 13">
    <name type="scientific">Paraphotobacterium marinum</name>
    <dbReference type="NCBI Taxonomy" id="1755811"/>
    <lineage>
        <taxon>Bacteria</taxon>
        <taxon>Pseudomonadati</taxon>
        <taxon>Pseudomonadota</taxon>
        <taxon>Gammaproteobacteria</taxon>
        <taxon>Vibrionales</taxon>
        <taxon>Vibrionaceae</taxon>
        <taxon>Paraphotobacterium</taxon>
    </lineage>
</organism>
<feature type="transmembrane region" description="Helical" evidence="9">
    <location>
        <begin position="142"/>
        <end position="161"/>
    </location>
</feature>
<dbReference type="Pfam" id="PF00528">
    <property type="entry name" value="BPD_transp_1"/>
    <property type="match status" value="1"/>
</dbReference>
<dbReference type="InterPro" id="IPR035906">
    <property type="entry name" value="MetI-like_sf"/>
</dbReference>
<dbReference type="GO" id="GO:0006817">
    <property type="term" value="P:phosphate ion transport"/>
    <property type="evidence" value="ECO:0007669"/>
    <property type="project" value="UniProtKB-KW"/>
</dbReference>
<comment type="function">
    <text evidence="10">Part of the binding-protein-dependent transport system for phosphate; probably responsible for the translocation of the substrate across the membrane.</text>
</comment>
<keyword evidence="7 9" id="KW-1133">Transmembrane helix</keyword>
<evidence type="ECO:0000256" key="1">
    <source>
        <dbReference type="ARBA" id="ARBA00004651"/>
    </source>
</evidence>
<dbReference type="InterPro" id="IPR011864">
    <property type="entry name" value="Phosphate_PstC"/>
</dbReference>
<keyword evidence="6 9" id="KW-0812">Transmembrane</keyword>
<keyword evidence="8 9" id="KW-0472">Membrane</keyword>
<dbReference type="InterPro" id="IPR051124">
    <property type="entry name" value="Phosphate_Transport_Permease"/>
</dbReference>
<comment type="similarity">
    <text evidence="2 10">Belongs to the binding-protein-dependent transport system permease family. CysTW subfamily.</text>
</comment>
<evidence type="ECO:0000256" key="8">
    <source>
        <dbReference type="ARBA" id="ARBA00023136"/>
    </source>
</evidence>
<reference evidence="12 13" key="1">
    <citation type="journal article" date="2016" name="Int. J. Syst. Evol. Microbiol.">
        <title>Paraphotobacterium marinum gen. nov., sp. nov., a member of the family Vibrionaceae, isolated from surface seawater.</title>
        <authorList>
            <person name="Huang Z."/>
            <person name="Dong C."/>
            <person name="Shao Z."/>
        </authorList>
    </citation>
    <scope>NUCLEOTIDE SEQUENCE [LARGE SCALE GENOMIC DNA]</scope>
    <source>
        <strain evidence="12 13">NSCS20N07D</strain>
    </source>
</reference>
<name>A0A220VDT3_9GAMM</name>
<keyword evidence="4" id="KW-1003">Cell membrane</keyword>
<dbReference type="AlphaFoldDB" id="A0A220VDT3"/>
<keyword evidence="3 9" id="KW-0813">Transport</keyword>
<evidence type="ECO:0000259" key="11">
    <source>
        <dbReference type="PROSITE" id="PS50928"/>
    </source>
</evidence>
<dbReference type="CDD" id="cd06261">
    <property type="entry name" value="TM_PBP2"/>
    <property type="match status" value="1"/>
</dbReference>
<dbReference type="EMBL" id="CP022355">
    <property type="protein sequence ID" value="ASK78578.1"/>
    <property type="molecule type" value="Genomic_DNA"/>
</dbReference>
<evidence type="ECO:0000256" key="2">
    <source>
        <dbReference type="ARBA" id="ARBA00007069"/>
    </source>
</evidence>
<accession>A0A220VDT3</accession>
<dbReference type="InterPro" id="IPR000515">
    <property type="entry name" value="MetI-like"/>
</dbReference>
<keyword evidence="10" id="KW-0997">Cell inner membrane</keyword>
<feature type="transmembrane region" description="Helical" evidence="9">
    <location>
        <begin position="285"/>
        <end position="308"/>
    </location>
</feature>
<evidence type="ECO:0000313" key="12">
    <source>
        <dbReference type="EMBL" id="ASK78578.1"/>
    </source>
</evidence>
<feature type="domain" description="ABC transmembrane type-1" evidence="11">
    <location>
        <begin position="75"/>
        <end position="304"/>
    </location>
</feature>